<evidence type="ECO:0000313" key="10">
    <source>
        <dbReference type="Proteomes" id="UP000025947"/>
    </source>
</evidence>
<evidence type="ECO:0000256" key="3">
    <source>
        <dbReference type="ARBA" id="ARBA00022487"/>
    </source>
</evidence>
<feature type="signal peptide" evidence="8">
    <location>
        <begin position="1"/>
        <end position="37"/>
    </location>
</feature>
<evidence type="ECO:0000313" key="9">
    <source>
        <dbReference type="EMBL" id="KBZ62217.1"/>
    </source>
</evidence>
<keyword evidence="10" id="KW-1185">Reference proteome</keyword>
<keyword evidence="5 8" id="KW-0732">Signal</keyword>
<dbReference type="EC" id="3.1.1.-" evidence="8"/>
<dbReference type="InterPro" id="IPR000675">
    <property type="entry name" value="Cutinase/axe"/>
</dbReference>
<evidence type="ECO:0000256" key="8">
    <source>
        <dbReference type="RuleBase" id="RU361263"/>
    </source>
</evidence>
<organism evidence="9 10">
    <name type="scientific">Mycobacterium [tuberculosis] TKK-01-0051</name>
    <dbReference type="NCBI Taxonomy" id="1324261"/>
    <lineage>
        <taxon>Bacteria</taxon>
        <taxon>Bacillati</taxon>
        <taxon>Actinomycetota</taxon>
        <taxon>Actinomycetes</taxon>
        <taxon>Mycobacteriales</taxon>
        <taxon>Mycobacteriaceae</taxon>
        <taxon>Mycobacterium</taxon>
        <taxon>Mycobacterium avium complex (MAC)</taxon>
    </lineage>
</organism>
<dbReference type="GO" id="GO:0005576">
    <property type="term" value="C:extracellular region"/>
    <property type="evidence" value="ECO:0007669"/>
    <property type="project" value="UniProtKB-SubCell"/>
</dbReference>
<sequence length="257" mass="26118">MPELIAPDSSFRRNRVWAFAVMSSLRTICYLATAAMAAWAGTICAPTPAASADPCPNVEVVFARGTGEPPGVGGIGQAFVDALGSRVGGKSVGVYPVNYEASSDFNGGVAFARTVVDGIRDAGTHIESTASNCPNTRVVLGGYSQGAAVAGFVTSATVPKEIPQEFVAYVPQPMPPSVANHVAAVVLFGTPSNEFLRGAGAPPITIGPLYAPKTIQLCAPDDTVCNGAPPGPPGIAHTMYAANGMVGQGADFAASHL</sequence>
<keyword evidence="6 8" id="KW-0378">Hydrolase</keyword>
<dbReference type="SUPFAM" id="SSF53474">
    <property type="entry name" value="alpha/beta-Hydrolases"/>
    <property type="match status" value="1"/>
</dbReference>
<evidence type="ECO:0000256" key="5">
    <source>
        <dbReference type="ARBA" id="ARBA00022729"/>
    </source>
</evidence>
<accession>A0A051TZ01</accession>
<dbReference type="Pfam" id="PF01083">
    <property type="entry name" value="Cutinase"/>
    <property type="match status" value="1"/>
</dbReference>
<protein>
    <recommendedName>
        <fullName evidence="8">Cutinase</fullName>
        <ecNumber evidence="8">3.1.1.-</ecNumber>
    </recommendedName>
</protein>
<evidence type="ECO:0000256" key="1">
    <source>
        <dbReference type="ARBA" id="ARBA00004613"/>
    </source>
</evidence>
<keyword evidence="4 8" id="KW-0964">Secreted</keyword>
<dbReference type="GO" id="GO:0052689">
    <property type="term" value="F:carboxylic ester hydrolase activity"/>
    <property type="evidence" value="ECO:0007669"/>
    <property type="project" value="UniProtKB-KW"/>
</dbReference>
<dbReference type="PATRIC" id="fig|1324261.3.peg.3167"/>
<dbReference type="HOGENOM" id="CLU_040058_3_0_11"/>
<dbReference type="PANTHER" id="PTHR33630">
    <property type="entry name" value="CUTINASE RV1984C-RELATED-RELATED"/>
    <property type="match status" value="1"/>
</dbReference>
<dbReference type="PROSITE" id="PS00155">
    <property type="entry name" value="CUTINASE_1"/>
    <property type="match status" value="1"/>
</dbReference>
<comment type="similarity">
    <text evidence="2 8">Belongs to the cutinase family.</text>
</comment>
<proteinExistence type="inferred from homology"/>
<evidence type="ECO:0000256" key="2">
    <source>
        <dbReference type="ARBA" id="ARBA00007534"/>
    </source>
</evidence>
<dbReference type="EMBL" id="JLXW01000008">
    <property type="protein sequence ID" value="KBZ62217.1"/>
    <property type="molecule type" value="Genomic_DNA"/>
</dbReference>
<dbReference type="InterPro" id="IPR043580">
    <property type="entry name" value="CUTINASE_1"/>
</dbReference>
<dbReference type="InterPro" id="IPR029058">
    <property type="entry name" value="AB_hydrolase_fold"/>
</dbReference>
<dbReference type="Proteomes" id="UP000025947">
    <property type="component" value="Unassembled WGS sequence"/>
</dbReference>
<evidence type="ECO:0000256" key="7">
    <source>
        <dbReference type="ARBA" id="ARBA00023157"/>
    </source>
</evidence>
<name>A0A051TZ01_9MYCO</name>
<gene>
    <name evidence="9" type="ORF">K875_03138</name>
</gene>
<reference evidence="9 10" key="1">
    <citation type="submission" date="2014-04" db="EMBL/GenBank/DDBJ databases">
        <title>The Genome Sequence of Mycobacterium tuberculosis TKK-01-0051.</title>
        <authorList>
            <consortium name="The Broad Institute Genomics Platform"/>
            <consortium name="The Broad Institute Genome Sequencing Center for Infectious Disease"/>
            <person name="Earl A.M."/>
            <person name="Cohen K."/>
            <person name="Pym A."/>
            <person name="Bishai W."/>
            <person name="Maharaj K."/>
            <person name="Desjardins C."/>
            <person name="Abeel T."/>
            <person name="Young S."/>
            <person name="Zeng Q."/>
            <person name="Gargeya S."/>
            <person name="Abouelleil A."/>
            <person name="Alvarado L."/>
            <person name="Chapman S.B."/>
            <person name="Gainer-Dewar J."/>
            <person name="Goldberg J."/>
            <person name="Griggs A."/>
            <person name="Gujja S."/>
            <person name="Hansen M."/>
            <person name="Howarth C."/>
            <person name="Imamovic A."/>
            <person name="Larimer J."/>
            <person name="Murphy C."/>
            <person name="Naylor J."/>
            <person name="Pearson M."/>
            <person name="Poon T.W."/>
            <person name="Priest M."/>
            <person name="Roberts A."/>
            <person name="Saif S."/>
            <person name="Shea T."/>
            <person name="Sykes S."/>
            <person name="Wortman J."/>
            <person name="Nusbaum C."/>
            <person name="Birren B."/>
        </authorList>
    </citation>
    <scope>NUCLEOTIDE SEQUENCE [LARGE SCALE GENOMIC DNA]</scope>
    <source>
        <strain evidence="9 10">TKK-01-0051</strain>
    </source>
</reference>
<comment type="function">
    <text evidence="8">Catalyzes the hydrolysis of complex carboxylic polyesters found in the cell wall of plants. Degrades cutin, a macromolecule that forms the structure of the plant cuticle.</text>
</comment>
<comment type="caution">
    <text evidence="9">The sequence shown here is derived from an EMBL/GenBank/DDBJ whole genome shotgun (WGS) entry which is preliminary data.</text>
</comment>
<dbReference type="PANTHER" id="PTHR33630:SF9">
    <property type="entry name" value="CUTINASE 4"/>
    <property type="match status" value="1"/>
</dbReference>
<keyword evidence="7" id="KW-1015">Disulfide bond</keyword>
<keyword evidence="3 8" id="KW-0719">Serine esterase</keyword>
<evidence type="ECO:0000256" key="6">
    <source>
        <dbReference type="ARBA" id="ARBA00022801"/>
    </source>
</evidence>
<evidence type="ECO:0000256" key="4">
    <source>
        <dbReference type="ARBA" id="ARBA00022525"/>
    </source>
</evidence>
<dbReference type="Gene3D" id="3.40.50.1820">
    <property type="entry name" value="alpha/beta hydrolase"/>
    <property type="match status" value="1"/>
</dbReference>
<comment type="subcellular location">
    <subcellularLocation>
        <location evidence="1 8">Secreted</location>
    </subcellularLocation>
</comment>
<dbReference type="SMART" id="SM01110">
    <property type="entry name" value="Cutinase"/>
    <property type="match status" value="1"/>
</dbReference>
<feature type="chain" id="PRO_5039742780" description="Cutinase" evidence="8">
    <location>
        <begin position="38"/>
        <end position="257"/>
    </location>
</feature>
<dbReference type="AlphaFoldDB" id="A0A051TZ01"/>